<dbReference type="eggNOG" id="COG0277">
    <property type="taxonomic scope" value="Bacteria"/>
</dbReference>
<evidence type="ECO:0000256" key="2">
    <source>
        <dbReference type="ARBA" id="ARBA00022827"/>
    </source>
</evidence>
<dbReference type="InterPro" id="IPR006094">
    <property type="entry name" value="Oxid_FAD_bind_N"/>
</dbReference>
<dbReference type="NCBIfam" id="TIGR01679">
    <property type="entry name" value="bact_FAD_ox"/>
    <property type="match status" value="1"/>
</dbReference>
<dbReference type="InterPro" id="IPR016166">
    <property type="entry name" value="FAD-bd_PCMH"/>
</dbReference>
<sequence length="439" mass="48368">MAKAQREAWQNWSGWVTAVPRARLRPESEAALAAGVRAAQGPLRVCGAGHSFTPIAATEGTLADLSALSGVESADPATGRAWIRAGTKLRALGPLLHDQGLGLANQGDIDAQSLAGAVGTGTHGTGKELPSISGAVSGFRLVTASGEFLTCSENENTALFEAGRVSLGTLGVMSAIEMVCRPAYKLEETGGRMPLDRLFAQMDTLARDNRHFEFFWFPYAEEAYVKLLNESAAPAEEKRRVPEGEDAPSDDFFRAACELTIHFPVKRAGLQALMAGAGRPLDVAAPRKGHVYWSHDAFPSDRTVRFNEMEFAVPAENGPDCIRQVGRIMREAGYNFLFPLEYRYVKGDDIWLSPFYGRDSATISVHQYFKQPYEGLFREVEKVFRRYGGRPHWGKLHWLKGDELAGLYPKWQEFTKLRGEMDPGGKFMTPYMKALLGEE</sequence>
<gene>
    <name evidence="5" type="ORF">M2A_0541</name>
</gene>
<dbReference type="PROSITE" id="PS51387">
    <property type="entry name" value="FAD_PCMH"/>
    <property type="match status" value="1"/>
</dbReference>
<dbReference type="RefSeq" id="WP_045442648.1">
    <property type="nucleotide sequence ID" value="NZ_BBIO01000002.1"/>
</dbReference>
<dbReference type="GO" id="GO:0016020">
    <property type="term" value="C:membrane"/>
    <property type="evidence" value="ECO:0007669"/>
    <property type="project" value="InterPro"/>
</dbReference>
<comment type="caution">
    <text evidence="5">The sequence shown here is derived from an EMBL/GenBank/DDBJ whole genome shotgun (WGS) entry which is preliminary data.</text>
</comment>
<dbReference type="InterPro" id="IPR016171">
    <property type="entry name" value="Vanillyl_alc_oxidase_C-sub2"/>
</dbReference>
<proteinExistence type="predicted"/>
<evidence type="ECO:0000313" key="5">
    <source>
        <dbReference type="EMBL" id="GAK44042.1"/>
    </source>
</evidence>
<evidence type="ECO:0000313" key="6">
    <source>
        <dbReference type="Proteomes" id="UP000028702"/>
    </source>
</evidence>
<dbReference type="Proteomes" id="UP000028702">
    <property type="component" value="Unassembled WGS sequence"/>
</dbReference>
<dbReference type="InterPro" id="IPR036318">
    <property type="entry name" value="FAD-bd_PCMH-like_sf"/>
</dbReference>
<keyword evidence="3" id="KW-0560">Oxidoreductase</keyword>
<dbReference type="InterPro" id="IPR016167">
    <property type="entry name" value="FAD-bd_PCMH_sub1"/>
</dbReference>
<dbReference type="STRING" id="1333998.M2A_0541"/>
<dbReference type="GO" id="GO:0003885">
    <property type="term" value="F:D-arabinono-1,4-lactone oxidase activity"/>
    <property type="evidence" value="ECO:0007669"/>
    <property type="project" value="InterPro"/>
</dbReference>
<dbReference type="AlphaFoldDB" id="A0A081B7M4"/>
<name>A0A081B7M4_9HYPH</name>
<dbReference type="PANTHER" id="PTHR43762">
    <property type="entry name" value="L-GULONOLACTONE OXIDASE"/>
    <property type="match status" value="1"/>
</dbReference>
<keyword evidence="6" id="KW-1185">Reference proteome</keyword>
<dbReference type="Pfam" id="PF01565">
    <property type="entry name" value="FAD_binding_4"/>
    <property type="match status" value="1"/>
</dbReference>
<keyword evidence="2" id="KW-0274">FAD</keyword>
<dbReference type="PIRSF" id="PIRSF000136">
    <property type="entry name" value="LGO_GLO"/>
    <property type="match status" value="1"/>
</dbReference>
<evidence type="ECO:0000256" key="3">
    <source>
        <dbReference type="ARBA" id="ARBA00023002"/>
    </source>
</evidence>
<evidence type="ECO:0000259" key="4">
    <source>
        <dbReference type="PROSITE" id="PS51387"/>
    </source>
</evidence>
<dbReference type="EMBL" id="BBIO01000002">
    <property type="protein sequence ID" value="GAK44042.1"/>
    <property type="molecule type" value="Genomic_DNA"/>
</dbReference>
<accession>A0A081B7M4</accession>
<feature type="domain" description="FAD-binding PCMH-type" evidence="4">
    <location>
        <begin position="16"/>
        <end position="183"/>
    </location>
</feature>
<keyword evidence="1" id="KW-0285">Flavoprotein</keyword>
<dbReference type="InterPro" id="IPR010031">
    <property type="entry name" value="FAD_lactone_oxidase-like"/>
</dbReference>
<dbReference type="InterPro" id="IPR007173">
    <property type="entry name" value="ALO_C"/>
</dbReference>
<reference evidence="5 6" key="1">
    <citation type="submission" date="2014-07" db="EMBL/GenBank/DDBJ databases">
        <title>Tepidicaulis marinum gen. nov., sp. nov., a novel marine bacterium denitrifying nitrate to nitrous oxide strictly under microaerobic conditions.</title>
        <authorList>
            <person name="Takeuchi M."/>
            <person name="Yamagishi T."/>
            <person name="Kamagata Y."/>
            <person name="Oshima K."/>
            <person name="Hattori M."/>
            <person name="Katayama T."/>
            <person name="Hanada S."/>
            <person name="Tamaki H."/>
            <person name="Marumo K."/>
            <person name="Maeda H."/>
            <person name="Nedachi M."/>
            <person name="Iwasaki W."/>
            <person name="Suwa Y."/>
            <person name="Sakata S."/>
        </authorList>
    </citation>
    <scope>NUCLEOTIDE SEQUENCE [LARGE SCALE GENOMIC DNA]</scope>
    <source>
        <strain evidence="5 6">MA2</strain>
    </source>
</reference>
<dbReference type="Gene3D" id="3.30.70.2520">
    <property type="match status" value="1"/>
</dbReference>
<evidence type="ECO:0000256" key="1">
    <source>
        <dbReference type="ARBA" id="ARBA00022630"/>
    </source>
</evidence>
<dbReference type="SUPFAM" id="SSF56176">
    <property type="entry name" value="FAD-binding/transporter-associated domain-like"/>
    <property type="match status" value="1"/>
</dbReference>
<dbReference type="GO" id="GO:0071949">
    <property type="term" value="F:FAD binding"/>
    <property type="evidence" value="ECO:0007669"/>
    <property type="project" value="InterPro"/>
</dbReference>
<dbReference type="InterPro" id="IPR016169">
    <property type="entry name" value="FAD-bd_PCMH_sub2"/>
</dbReference>
<dbReference type="Gene3D" id="3.30.43.10">
    <property type="entry name" value="Uridine Diphospho-n-acetylenolpyruvylglucosamine Reductase, domain 2"/>
    <property type="match status" value="1"/>
</dbReference>
<dbReference type="PANTHER" id="PTHR43762:SF1">
    <property type="entry name" value="D-ARABINONO-1,4-LACTONE OXIDASE"/>
    <property type="match status" value="1"/>
</dbReference>
<organism evidence="5 6">
    <name type="scientific">Tepidicaulis marinus</name>
    <dbReference type="NCBI Taxonomy" id="1333998"/>
    <lineage>
        <taxon>Bacteria</taxon>
        <taxon>Pseudomonadati</taxon>
        <taxon>Pseudomonadota</taxon>
        <taxon>Alphaproteobacteria</taxon>
        <taxon>Hyphomicrobiales</taxon>
        <taxon>Parvibaculaceae</taxon>
        <taxon>Tepidicaulis</taxon>
    </lineage>
</organism>
<protein>
    <submittedName>
        <fullName evidence="5">FAD-linked oxidoreductase</fullName>
    </submittedName>
</protein>
<dbReference type="Gene3D" id="3.30.465.10">
    <property type="match status" value="1"/>
</dbReference>
<dbReference type="Gene3D" id="1.10.45.10">
    <property type="entry name" value="Vanillyl-alcohol Oxidase, Chain A, domain 4"/>
    <property type="match status" value="1"/>
</dbReference>
<dbReference type="Pfam" id="PF04030">
    <property type="entry name" value="ALO"/>
    <property type="match status" value="1"/>
</dbReference>